<name>A0A1G6B9P3_EUBOX</name>
<dbReference type="AlphaFoldDB" id="A0A1G6B9P3"/>
<sequence>MKMFYNIVVEVDLIIFQNKFIIYYLKEVFKELLESRCDVDGKESNINRRYRISSGFVLRQIAGEYVIVPIDATSEISNAVMTPNDTAGFLWKEFQEPSTIEDVIKRVEAEYEGNPEQISGDVKEFVIESVNLGILVEVE</sequence>
<dbReference type="EMBL" id="FMXR01000009">
    <property type="protein sequence ID" value="SDB17347.1"/>
    <property type="molecule type" value="Genomic_DNA"/>
</dbReference>
<proteinExistence type="predicted"/>
<dbReference type="InterPro" id="IPR008792">
    <property type="entry name" value="PQQD"/>
</dbReference>
<dbReference type="Gene3D" id="1.10.10.1150">
    <property type="entry name" value="Coenzyme PQQ synthesis protein D (PqqD)"/>
    <property type="match status" value="1"/>
</dbReference>
<dbReference type="Pfam" id="PF05402">
    <property type="entry name" value="PqqD"/>
    <property type="match status" value="1"/>
</dbReference>
<protein>
    <submittedName>
        <fullName evidence="1">Coenzyme PQQ synthesis protein D (PqqD)</fullName>
    </submittedName>
</protein>
<dbReference type="Proteomes" id="UP000199228">
    <property type="component" value="Unassembled WGS sequence"/>
</dbReference>
<accession>A0A1G6B9P3</accession>
<gene>
    <name evidence="1" type="ORF">SAMN02910417_01263</name>
</gene>
<reference evidence="1 2" key="1">
    <citation type="submission" date="2016-10" db="EMBL/GenBank/DDBJ databases">
        <authorList>
            <person name="de Groot N.N."/>
        </authorList>
    </citation>
    <scope>NUCLEOTIDE SEQUENCE [LARGE SCALE GENOMIC DNA]</scope>
    <source>
        <strain evidence="1 2">DSM 3217</strain>
    </source>
</reference>
<organism evidence="1 2">
    <name type="scientific">Eubacterium oxidoreducens</name>
    <dbReference type="NCBI Taxonomy" id="1732"/>
    <lineage>
        <taxon>Bacteria</taxon>
        <taxon>Bacillati</taxon>
        <taxon>Bacillota</taxon>
        <taxon>Clostridia</taxon>
        <taxon>Eubacteriales</taxon>
        <taxon>Eubacteriaceae</taxon>
        <taxon>Eubacterium</taxon>
    </lineage>
</organism>
<keyword evidence="2" id="KW-1185">Reference proteome</keyword>
<dbReference type="InterPro" id="IPR041881">
    <property type="entry name" value="PqqD_sf"/>
</dbReference>
<evidence type="ECO:0000313" key="1">
    <source>
        <dbReference type="EMBL" id="SDB17347.1"/>
    </source>
</evidence>
<evidence type="ECO:0000313" key="2">
    <source>
        <dbReference type="Proteomes" id="UP000199228"/>
    </source>
</evidence>
<dbReference type="STRING" id="1732.SAMN02910417_01263"/>